<reference evidence="7 8" key="1">
    <citation type="submission" date="2024-03" db="EMBL/GenBank/DDBJ databases">
        <title>Whole genomes of four grape xylem sap localized bacterial endophytes.</title>
        <authorList>
            <person name="Kumar G."/>
            <person name="Savka M.A."/>
        </authorList>
    </citation>
    <scope>NUCLEOTIDE SEQUENCE [LARGE SCALE GENOMIC DNA]</scope>
    <source>
        <strain evidence="7 8">RIT_GXS8</strain>
    </source>
</reference>
<evidence type="ECO:0000256" key="1">
    <source>
        <dbReference type="ARBA" id="ARBA00022670"/>
    </source>
</evidence>
<dbReference type="InterPro" id="IPR021190">
    <property type="entry name" value="Pept_M10A"/>
</dbReference>
<dbReference type="Proteomes" id="UP001370299">
    <property type="component" value="Unassembled WGS sequence"/>
</dbReference>
<dbReference type="SUPFAM" id="SSF55486">
    <property type="entry name" value="Metalloproteases ('zincins'), catalytic domain"/>
    <property type="match status" value="1"/>
</dbReference>
<dbReference type="InterPro" id="IPR024079">
    <property type="entry name" value="MetalloPept_cat_dom_sf"/>
</dbReference>
<protein>
    <submittedName>
        <fullName evidence="7">Matrixin family metalloprotease</fullName>
        <ecNumber evidence="7">3.4.24.-</ecNumber>
    </submittedName>
</protein>
<dbReference type="Gene3D" id="3.40.390.10">
    <property type="entry name" value="Collagenase (Catalytic Domain)"/>
    <property type="match status" value="1"/>
</dbReference>
<evidence type="ECO:0000256" key="2">
    <source>
        <dbReference type="ARBA" id="ARBA00022723"/>
    </source>
</evidence>
<evidence type="ECO:0000313" key="8">
    <source>
        <dbReference type="Proteomes" id="UP001370299"/>
    </source>
</evidence>
<organism evidence="7 8">
    <name type="scientific">Curtobacterium citreum</name>
    <dbReference type="NCBI Taxonomy" id="2036"/>
    <lineage>
        <taxon>Bacteria</taxon>
        <taxon>Bacillati</taxon>
        <taxon>Actinomycetota</taxon>
        <taxon>Actinomycetes</taxon>
        <taxon>Micrococcales</taxon>
        <taxon>Microbacteriaceae</taxon>
        <taxon>Curtobacterium</taxon>
    </lineage>
</organism>
<evidence type="ECO:0000256" key="3">
    <source>
        <dbReference type="ARBA" id="ARBA00022801"/>
    </source>
</evidence>
<name>A0ABU8Y6X9_9MICO</name>
<dbReference type="RefSeq" id="WP_185021269.1">
    <property type="nucleotide sequence ID" value="NZ_JBBKAP010000042.1"/>
</dbReference>
<dbReference type="EMBL" id="JBBLYY010000023">
    <property type="protein sequence ID" value="MEK0170596.1"/>
    <property type="molecule type" value="Genomic_DNA"/>
</dbReference>
<keyword evidence="1" id="KW-0645">Protease</keyword>
<dbReference type="Pfam" id="PF00413">
    <property type="entry name" value="Peptidase_M10"/>
    <property type="match status" value="1"/>
</dbReference>
<dbReference type="EC" id="3.4.24.-" evidence="7"/>
<evidence type="ECO:0000259" key="6">
    <source>
        <dbReference type="Pfam" id="PF00413"/>
    </source>
</evidence>
<dbReference type="PRINTS" id="PR00138">
    <property type="entry name" value="MATRIXIN"/>
</dbReference>
<keyword evidence="5" id="KW-0732">Signal</keyword>
<evidence type="ECO:0000256" key="4">
    <source>
        <dbReference type="ARBA" id="ARBA00022833"/>
    </source>
</evidence>
<sequence>MRTSSKAAAAVALGFVLTAVFAAPGIAGAPNCRGDSISVHDLASGCHGGSGVIALDDGRTFAVPAAGVTLTAAPVAEGDTDPGDVVIANRGAAGIAVQVDEVWAGSPTAVRQERAAQQRRTLGATIRGTVSHGGATTSASCGSKAYVLTGAHWESPVRWRYNPSGAKVSNVAAIQRGAEAWTGTITACGQTVRSTAAQEYLGTATQKPAVTADGGCGTSNRTSVIGWGKLPSKTLALTCIWSFTDGVAFETDQRYSTSHRWGSTSTCSGNRFDLRGIATHEWGHSYGLGHTAQKSGLVMKPSSTVCDTAQRTLGLGDVRGIAALY</sequence>
<feature type="signal peptide" evidence="5">
    <location>
        <begin position="1"/>
        <end position="22"/>
    </location>
</feature>
<evidence type="ECO:0000313" key="7">
    <source>
        <dbReference type="EMBL" id="MEK0170596.1"/>
    </source>
</evidence>
<keyword evidence="2" id="KW-0479">Metal-binding</keyword>
<evidence type="ECO:0000256" key="5">
    <source>
        <dbReference type="SAM" id="SignalP"/>
    </source>
</evidence>
<dbReference type="InterPro" id="IPR001818">
    <property type="entry name" value="Pept_M10_metallopeptidase"/>
</dbReference>
<comment type="caution">
    <text evidence="7">The sequence shown here is derived from an EMBL/GenBank/DDBJ whole genome shotgun (WGS) entry which is preliminary data.</text>
</comment>
<keyword evidence="7" id="KW-0482">Metalloprotease</keyword>
<feature type="chain" id="PRO_5046159717" evidence="5">
    <location>
        <begin position="23"/>
        <end position="325"/>
    </location>
</feature>
<dbReference type="GO" id="GO:0008237">
    <property type="term" value="F:metallopeptidase activity"/>
    <property type="evidence" value="ECO:0007669"/>
    <property type="project" value="UniProtKB-KW"/>
</dbReference>
<keyword evidence="8" id="KW-1185">Reference proteome</keyword>
<keyword evidence="3 7" id="KW-0378">Hydrolase</keyword>
<proteinExistence type="predicted"/>
<keyword evidence="4" id="KW-0862">Zinc</keyword>
<gene>
    <name evidence="7" type="ORF">WMN62_03860</name>
</gene>
<accession>A0ABU8Y6X9</accession>
<feature type="domain" description="Peptidase M10 metallopeptidase" evidence="6">
    <location>
        <begin position="247"/>
        <end position="325"/>
    </location>
</feature>